<dbReference type="GO" id="GO:0003700">
    <property type="term" value="F:DNA-binding transcription factor activity"/>
    <property type="evidence" value="ECO:0007669"/>
    <property type="project" value="InterPro"/>
</dbReference>
<gene>
    <name evidence="5" type="ORF">SAMN02745191_0805</name>
</gene>
<reference evidence="6" key="1">
    <citation type="submission" date="2017-02" db="EMBL/GenBank/DDBJ databases">
        <authorList>
            <person name="Varghese N."/>
            <person name="Submissions S."/>
        </authorList>
    </citation>
    <scope>NUCLEOTIDE SEQUENCE [LARGE SCALE GENOMIC DNA]</scope>
    <source>
        <strain evidence="6">ATCC 25662</strain>
    </source>
</reference>
<dbReference type="InterPro" id="IPR054630">
    <property type="entry name" value="BilQ"/>
</dbReference>
<keyword evidence="1" id="KW-0805">Transcription regulation</keyword>
<evidence type="ECO:0000256" key="3">
    <source>
        <dbReference type="ARBA" id="ARBA00023163"/>
    </source>
</evidence>
<dbReference type="SMART" id="SM00347">
    <property type="entry name" value="HTH_MARR"/>
    <property type="match status" value="1"/>
</dbReference>
<keyword evidence="2 5" id="KW-0238">DNA-binding</keyword>
<dbReference type="InterPro" id="IPR036390">
    <property type="entry name" value="WH_DNA-bd_sf"/>
</dbReference>
<evidence type="ECO:0000313" key="5">
    <source>
        <dbReference type="EMBL" id="SJZ51590.1"/>
    </source>
</evidence>
<dbReference type="PRINTS" id="PR00598">
    <property type="entry name" value="HTHMARR"/>
</dbReference>
<dbReference type="OrthoDB" id="1467380at2"/>
<dbReference type="PANTHER" id="PTHR42756">
    <property type="entry name" value="TRANSCRIPTIONAL REGULATOR, MARR"/>
    <property type="match status" value="1"/>
</dbReference>
<dbReference type="STRING" id="118967.SAMN02745191_0805"/>
<dbReference type="EMBL" id="FUWY01000002">
    <property type="protein sequence ID" value="SJZ51590.1"/>
    <property type="molecule type" value="Genomic_DNA"/>
</dbReference>
<dbReference type="Pfam" id="PF01047">
    <property type="entry name" value="MarR"/>
    <property type="match status" value="1"/>
</dbReference>
<protein>
    <submittedName>
        <fullName evidence="5">DNA-binding transcriptional regulator, MarR family</fullName>
    </submittedName>
</protein>
<dbReference type="InterPro" id="IPR036388">
    <property type="entry name" value="WH-like_DNA-bd_sf"/>
</dbReference>
<keyword evidence="3" id="KW-0804">Transcription</keyword>
<dbReference type="InterPro" id="IPR000835">
    <property type="entry name" value="HTH_MarR-typ"/>
</dbReference>
<dbReference type="PROSITE" id="PS50995">
    <property type="entry name" value="HTH_MARR_2"/>
    <property type="match status" value="1"/>
</dbReference>
<dbReference type="Gene3D" id="1.10.10.10">
    <property type="entry name" value="Winged helix-like DNA-binding domain superfamily/Winged helix DNA-binding domain"/>
    <property type="match status" value="1"/>
</dbReference>
<dbReference type="AlphaFoldDB" id="A0A1T4LAE6"/>
<evidence type="ECO:0000256" key="1">
    <source>
        <dbReference type="ARBA" id="ARBA00023015"/>
    </source>
</evidence>
<evidence type="ECO:0000256" key="2">
    <source>
        <dbReference type="ARBA" id="ARBA00023125"/>
    </source>
</evidence>
<evidence type="ECO:0000313" key="6">
    <source>
        <dbReference type="Proteomes" id="UP000243297"/>
    </source>
</evidence>
<feature type="domain" description="HTH marR-type" evidence="4">
    <location>
        <begin position="1"/>
        <end position="134"/>
    </location>
</feature>
<keyword evidence="6" id="KW-1185">Reference proteome</keyword>
<dbReference type="Proteomes" id="UP000243297">
    <property type="component" value="Unassembled WGS sequence"/>
</dbReference>
<dbReference type="SUPFAM" id="SSF46785">
    <property type="entry name" value="Winged helix' DNA-binding domain"/>
    <property type="match status" value="1"/>
</dbReference>
<evidence type="ECO:0000259" key="4">
    <source>
        <dbReference type="PROSITE" id="PS50995"/>
    </source>
</evidence>
<name>A0A1T4LAE6_9FIRM</name>
<sequence>MEKTLAYYVTVLRKDFKEYCSSELQKLGLTQGLFFFILYIGKHPNCSPSELSERLHMDAGHTNRTLTKLENSGFVLQDVNPDDRRAHILKLTKQGEEAFKIGHNLFSAWDNHILKDFSKKEKQDFLQTLDSLLKEGDHYVQPNMQPLNHRKCNIKK</sequence>
<accession>A0A1T4LAE6</accession>
<dbReference type="GO" id="GO:0003677">
    <property type="term" value="F:DNA binding"/>
    <property type="evidence" value="ECO:0007669"/>
    <property type="project" value="UniProtKB-KW"/>
</dbReference>
<proteinExistence type="predicted"/>
<dbReference type="RefSeq" id="WP_078711237.1">
    <property type="nucleotide sequence ID" value="NZ_FUWY01000002.1"/>
</dbReference>
<dbReference type="NCBIfam" id="NF045593">
    <property type="entry name" value="bilirub_TF_BilQ"/>
    <property type="match status" value="1"/>
</dbReference>
<organism evidence="5 6">
    <name type="scientific">Anaerorhabdus furcosa</name>
    <dbReference type="NCBI Taxonomy" id="118967"/>
    <lineage>
        <taxon>Bacteria</taxon>
        <taxon>Bacillati</taxon>
        <taxon>Bacillota</taxon>
        <taxon>Erysipelotrichia</taxon>
        <taxon>Erysipelotrichales</taxon>
        <taxon>Erysipelotrichaceae</taxon>
        <taxon>Anaerorhabdus</taxon>
    </lineage>
</organism>
<dbReference type="PANTHER" id="PTHR42756:SF1">
    <property type="entry name" value="TRANSCRIPTIONAL REPRESSOR OF EMRAB OPERON"/>
    <property type="match status" value="1"/>
</dbReference>